<dbReference type="SMART" id="SM01037">
    <property type="entry name" value="Bet_v_1"/>
    <property type="match status" value="1"/>
</dbReference>
<dbReference type="SUPFAM" id="SSF55961">
    <property type="entry name" value="Bet v1-like"/>
    <property type="match status" value="1"/>
</dbReference>
<dbReference type="AlphaFoldDB" id="A0A200PU16"/>
<dbReference type="GO" id="GO:0006952">
    <property type="term" value="P:defense response"/>
    <property type="evidence" value="ECO:0007669"/>
    <property type="project" value="InterPro"/>
</dbReference>
<protein>
    <submittedName>
        <fullName evidence="2">Bet v I domain</fullName>
    </submittedName>
</protein>
<evidence type="ECO:0000313" key="3">
    <source>
        <dbReference type="Proteomes" id="UP000195402"/>
    </source>
</evidence>
<dbReference type="Proteomes" id="UP000195402">
    <property type="component" value="Unassembled WGS sequence"/>
</dbReference>
<dbReference type="PANTHER" id="PTHR31907">
    <property type="entry name" value="MLP-LIKE PROTEIN 423"/>
    <property type="match status" value="1"/>
</dbReference>
<dbReference type="EMBL" id="MVGT01004039">
    <property type="protein sequence ID" value="OVA01727.1"/>
    <property type="molecule type" value="Genomic_DNA"/>
</dbReference>
<keyword evidence="3" id="KW-1185">Reference proteome</keyword>
<dbReference type="InParanoid" id="A0A200PU16"/>
<dbReference type="OMA" id="HESHCTK"/>
<feature type="domain" description="Bet v I/Major latex protein" evidence="1">
    <location>
        <begin position="2"/>
        <end position="155"/>
    </location>
</feature>
<organism evidence="2 3">
    <name type="scientific">Macleaya cordata</name>
    <name type="common">Five-seeded plume-poppy</name>
    <name type="synonym">Bocconia cordata</name>
    <dbReference type="NCBI Taxonomy" id="56857"/>
    <lineage>
        <taxon>Eukaryota</taxon>
        <taxon>Viridiplantae</taxon>
        <taxon>Streptophyta</taxon>
        <taxon>Embryophyta</taxon>
        <taxon>Tracheophyta</taxon>
        <taxon>Spermatophyta</taxon>
        <taxon>Magnoliopsida</taxon>
        <taxon>Ranunculales</taxon>
        <taxon>Papaveraceae</taxon>
        <taxon>Papaveroideae</taxon>
        <taxon>Macleaya</taxon>
    </lineage>
</organism>
<dbReference type="Pfam" id="PF00407">
    <property type="entry name" value="Bet_v_1"/>
    <property type="match status" value="1"/>
</dbReference>
<reference evidence="2 3" key="1">
    <citation type="journal article" date="2017" name="Mol. Plant">
        <title>The Genome of Medicinal Plant Macleaya cordata Provides New Insights into Benzylisoquinoline Alkaloids Metabolism.</title>
        <authorList>
            <person name="Liu X."/>
            <person name="Liu Y."/>
            <person name="Huang P."/>
            <person name="Ma Y."/>
            <person name="Qing Z."/>
            <person name="Tang Q."/>
            <person name="Cao H."/>
            <person name="Cheng P."/>
            <person name="Zheng Y."/>
            <person name="Yuan Z."/>
            <person name="Zhou Y."/>
            <person name="Liu J."/>
            <person name="Tang Z."/>
            <person name="Zhuo Y."/>
            <person name="Zhang Y."/>
            <person name="Yu L."/>
            <person name="Huang J."/>
            <person name="Yang P."/>
            <person name="Peng Q."/>
            <person name="Zhang J."/>
            <person name="Jiang W."/>
            <person name="Zhang Z."/>
            <person name="Lin K."/>
            <person name="Ro D.K."/>
            <person name="Chen X."/>
            <person name="Xiong X."/>
            <person name="Shang Y."/>
            <person name="Huang S."/>
            <person name="Zeng J."/>
        </authorList>
    </citation>
    <scope>NUCLEOTIDE SEQUENCE [LARGE SCALE GENOMIC DNA]</scope>
    <source>
        <strain evidence="3">cv. BLH2017</strain>
        <tissue evidence="2">Root</tissue>
    </source>
</reference>
<evidence type="ECO:0000259" key="1">
    <source>
        <dbReference type="SMART" id="SM01037"/>
    </source>
</evidence>
<gene>
    <name evidence="2" type="ORF">BVC80_9071g52</name>
</gene>
<dbReference type="InterPro" id="IPR000916">
    <property type="entry name" value="Bet_v_I/MLP"/>
</dbReference>
<comment type="caution">
    <text evidence="2">The sequence shown here is derived from an EMBL/GenBank/DDBJ whole genome shotgun (WGS) entry which is preliminary data.</text>
</comment>
<name>A0A200PU16_MACCD</name>
<accession>A0A200PU16</accession>
<proteinExistence type="predicted"/>
<dbReference type="Gene3D" id="3.30.530.20">
    <property type="match status" value="1"/>
</dbReference>
<evidence type="ECO:0000313" key="2">
    <source>
        <dbReference type="EMBL" id="OVA01727.1"/>
    </source>
</evidence>
<dbReference type="STRING" id="56857.A0A200PU16"/>
<sequence>MAQIHRQQVETEVKCSADQFYDLYKNNSTQLFMIFPQSYKAVQVLEGDGKSVGSVRLWKCELGRPGNIVMAKDKVKAVDDESRSLTLSVIEGDLLSLYRNFEAKLTVTPKDGDKRSCLVKWAVEFEKENENDPNPDAYLEFAAAISKELGPHLIK</sequence>
<dbReference type="InterPro" id="IPR023393">
    <property type="entry name" value="START-like_dom_sf"/>
</dbReference>
<dbReference type="CDD" id="cd07816">
    <property type="entry name" value="Bet_v1-like"/>
    <property type="match status" value="1"/>
</dbReference>
<dbReference type="InterPro" id="IPR051761">
    <property type="entry name" value="MLP-like_ligand-binding"/>
</dbReference>
<dbReference type="OrthoDB" id="1072116at2759"/>